<dbReference type="AlphaFoldDB" id="A0A543KWM7"/>
<evidence type="ECO:0000313" key="1">
    <source>
        <dbReference type="EMBL" id="TQM99493.1"/>
    </source>
</evidence>
<sequence>MTKSNMFSPGVRERAVRLGQEHRGEYLHTNMAKEKITGIWAEAAAILPKAGAAPG</sequence>
<proteinExistence type="predicted"/>
<dbReference type="EMBL" id="VFPV01000004">
    <property type="protein sequence ID" value="TQM99493.1"/>
    <property type="molecule type" value="Genomic_DNA"/>
</dbReference>
<name>A0A543KWM7_9BURK</name>
<accession>A0A543KWM7</accession>
<comment type="caution">
    <text evidence="1">The sequence shown here is derived from an EMBL/GenBank/DDBJ whole genome shotgun (WGS) entry which is preliminary data.</text>
</comment>
<organism evidence="1 2">
    <name type="scientific">Acidovorax temperans</name>
    <dbReference type="NCBI Taxonomy" id="80878"/>
    <lineage>
        <taxon>Bacteria</taxon>
        <taxon>Pseudomonadati</taxon>
        <taxon>Pseudomonadota</taxon>
        <taxon>Betaproteobacteria</taxon>
        <taxon>Burkholderiales</taxon>
        <taxon>Comamonadaceae</taxon>
        <taxon>Acidovorax</taxon>
    </lineage>
</organism>
<dbReference type="Gene3D" id="1.10.10.10">
    <property type="entry name" value="Winged helix-like DNA-binding domain superfamily/Winged helix DNA-binding domain"/>
    <property type="match status" value="1"/>
</dbReference>
<evidence type="ECO:0000313" key="2">
    <source>
        <dbReference type="Proteomes" id="UP000316993"/>
    </source>
</evidence>
<dbReference type="InterPro" id="IPR036388">
    <property type="entry name" value="WH-like_DNA-bd_sf"/>
</dbReference>
<gene>
    <name evidence="1" type="ORF">BDD18_4153</name>
</gene>
<protein>
    <submittedName>
        <fullName evidence="1">Uncharacterized protein</fullName>
    </submittedName>
</protein>
<dbReference type="Proteomes" id="UP000316993">
    <property type="component" value="Unassembled WGS sequence"/>
</dbReference>
<reference evidence="1 2" key="1">
    <citation type="submission" date="2019-06" db="EMBL/GenBank/DDBJ databases">
        <title>Genomic Encyclopedia of Archaeal and Bacterial Type Strains, Phase II (KMG-II): from individual species to whole genera.</title>
        <authorList>
            <person name="Goeker M."/>
        </authorList>
    </citation>
    <scope>NUCLEOTIDE SEQUENCE [LARGE SCALE GENOMIC DNA]</scope>
    <source>
        <strain evidence="1 2">DSM 7270</strain>
    </source>
</reference>
<dbReference type="RefSeq" id="WP_170207427.1">
    <property type="nucleotide sequence ID" value="NZ_VFPV01000004.1"/>
</dbReference>